<organism evidence="4">
    <name type="scientific">Candidatus Thiocaldithrix dubininis</name>
    <dbReference type="NCBI Taxonomy" id="3080823"/>
    <lineage>
        <taxon>Bacteria</taxon>
        <taxon>Pseudomonadati</taxon>
        <taxon>Pseudomonadota</taxon>
        <taxon>Gammaproteobacteria</taxon>
        <taxon>Thiotrichales</taxon>
        <taxon>Thiotrichaceae</taxon>
        <taxon>Candidatus Thiocaldithrix</taxon>
    </lineage>
</organism>
<dbReference type="PANTHER" id="PTHR43464:SF95">
    <property type="entry name" value="TRNA U34 CARBOXYMETHYLTRANSFERASE"/>
    <property type="match status" value="1"/>
</dbReference>
<feature type="binding site" evidence="3">
    <location>
        <position position="112"/>
    </location>
    <ligand>
        <name>carboxy-S-adenosyl-L-methionine</name>
        <dbReference type="ChEBI" id="CHEBI:134278"/>
    </ligand>
</feature>
<dbReference type="GO" id="GO:0008168">
    <property type="term" value="F:methyltransferase activity"/>
    <property type="evidence" value="ECO:0007669"/>
    <property type="project" value="TreeGrafter"/>
</dbReference>
<dbReference type="AlphaFoldDB" id="A0AA95HAD3"/>
<dbReference type="Proteomes" id="UP001300672">
    <property type="component" value="Chromosome"/>
</dbReference>
<dbReference type="EMBL" id="CP124755">
    <property type="protein sequence ID" value="WGZ91599.1"/>
    <property type="molecule type" value="Genomic_DNA"/>
</dbReference>
<dbReference type="KEGG" id="tdu:QJT80_03785"/>
<evidence type="ECO:0000313" key="4">
    <source>
        <dbReference type="EMBL" id="WGZ91599.1"/>
    </source>
</evidence>
<dbReference type="InterPro" id="IPR029063">
    <property type="entry name" value="SAM-dependent_MTases_sf"/>
</dbReference>
<dbReference type="GO" id="GO:0016765">
    <property type="term" value="F:transferase activity, transferring alkyl or aryl (other than methyl) groups"/>
    <property type="evidence" value="ECO:0007669"/>
    <property type="project" value="UniProtKB-UniRule"/>
</dbReference>
<feature type="binding site" evidence="3">
    <location>
        <begin position="154"/>
        <end position="156"/>
    </location>
    <ligand>
        <name>carboxy-S-adenosyl-L-methionine</name>
        <dbReference type="ChEBI" id="CHEBI:134278"/>
    </ligand>
</feature>
<comment type="catalytic activity">
    <reaction evidence="3">
        <text>carboxy-S-adenosyl-L-methionine + 5-hydroxyuridine(34) in tRNA = 5-carboxymethoxyuridine(34) in tRNA + S-adenosyl-L-homocysteine + H(+)</text>
        <dbReference type="Rhea" id="RHEA:52848"/>
        <dbReference type="Rhea" id="RHEA-COMP:13381"/>
        <dbReference type="Rhea" id="RHEA-COMP:13383"/>
        <dbReference type="ChEBI" id="CHEBI:15378"/>
        <dbReference type="ChEBI" id="CHEBI:57856"/>
        <dbReference type="ChEBI" id="CHEBI:134278"/>
        <dbReference type="ChEBI" id="CHEBI:136877"/>
        <dbReference type="ChEBI" id="CHEBI:136879"/>
    </reaction>
</comment>
<comment type="caution">
    <text evidence="3">Lacks conserved residue(s) required for the propagation of feature annotation.</text>
</comment>
<dbReference type="NCBIfam" id="NF011650">
    <property type="entry name" value="PRK15068.1"/>
    <property type="match status" value="1"/>
</dbReference>
<dbReference type="InterPro" id="IPR027555">
    <property type="entry name" value="Mo5U34_MeTrfas-like"/>
</dbReference>
<dbReference type="HAMAP" id="MF_01590">
    <property type="entry name" value="tRNA_carboxymethyltr_CmoB"/>
    <property type="match status" value="1"/>
</dbReference>
<dbReference type="InterPro" id="IPR010017">
    <property type="entry name" value="CmoB"/>
</dbReference>
<dbReference type="GO" id="GO:0002098">
    <property type="term" value="P:tRNA wobble uridine modification"/>
    <property type="evidence" value="ECO:0007669"/>
    <property type="project" value="InterPro"/>
</dbReference>
<feature type="binding site" evidence="3">
    <location>
        <position position="93"/>
    </location>
    <ligand>
        <name>carboxy-S-adenosyl-L-methionine</name>
        <dbReference type="ChEBI" id="CHEBI:134278"/>
    </ligand>
</feature>
<proteinExistence type="inferred from homology"/>
<dbReference type="CDD" id="cd02440">
    <property type="entry name" value="AdoMet_MTases"/>
    <property type="match status" value="1"/>
</dbReference>
<comment type="function">
    <text evidence="3">Catalyzes carboxymethyl transfer from carboxy-S-adenosyl-L-methionine (Cx-SAM) to 5-hydroxyuridine (ho5U) to form 5-carboxymethoxyuridine (cmo5U) at position 34 in tRNAs.</text>
</comment>
<evidence type="ECO:0000256" key="1">
    <source>
        <dbReference type="ARBA" id="ARBA00022679"/>
    </source>
</evidence>
<evidence type="ECO:0000256" key="3">
    <source>
        <dbReference type="HAMAP-Rule" id="MF_01590"/>
    </source>
</evidence>
<feature type="binding site" evidence="3">
    <location>
        <position position="203"/>
    </location>
    <ligand>
        <name>carboxy-S-adenosyl-L-methionine</name>
        <dbReference type="ChEBI" id="CHEBI:134278"/>
    </ligand>
</feature>
<dbReference type="Gene3D" id="3.40.50.150">
    <property type="entry name" value="Vaccinia Virus protein VP39"/>
    <property type="match status" value="1"/>
</dbReference>
<feature type="binding site" evidence="3">
    <location>
        <position position="199"/>
    </location>
    <ligand>
        <name>carboxy-S-adenosyl-L-methionine</name>
        <dbReference type="ChEBI" id="CHEBI:134278"/>
    </ligand>
</feature>
<name>A0AA95HAD3_9GAMM</name>
<keyword evidence="1 3" id="KW-0808">Transferase</keyword>
<reference evidence="4" key="1">
    <citation type="journal article" date="2023" name="Int. J. Mol. Sci.">
        <title>Metagenomics Revealed a New Genus 'Candidatus Thiocaldithrix dubininis' gen. nov., sp. nov. and a New Species 'Candidatus Thiothrix putei' sp. nov. in the Family Thiotrichaceae, Some Members of Which Have Traits of Both Na+- and H+-Motive Energetics.</title>
        <authorList>
            <person name="Ravin N.V."/>
            <person name="Muntyan M.S."/>
            <person name="Smolyakov D.D."/>
            <person name="Rudenko T.S."/>
            <person name="Beletsky A.V."/>
            <person name="Mardanov A.V."/>
            <person name="Grabovich M.Y."/>
        </authorList>
    </citation>
    <scope>NUCLEOTIDE SEQUENCE</scope>
    <source>
        <strain evidence="4">GKL-01</strain>
    </source>
</reference>
<comment type="similarity">
    <text evidence="3">Belongs to the class I-like SAM-binding methyltransferase superfamily. CmoB family.</text>
</comment>
<evidence type="ECO:0000256" key="2">
    <source>
        <dbReference type="ARBA" id="ARBA00022694"/>
    </source>
</evidence>
<feature type="binding site" evidence="3">
    <location>
        <position position="132"/>
    </location>
    <ligand>
        <name>carboxy-S-adenosyl-L-methionine</name>
        <dbReference type="ChEBI" id="CHEBI:134278"/>
    </ligand>
</feature>
<accession>A0AA95HAD3</accession>
<feature type="binding site" evidence="3">
    <location>
        <position position="318"/>
    </location>
    <ligand>
        <name>carboxy-S-adenosyl-L-methionine</name>
        <dbReference type="ChEBI" id="CHEBI:134278"/>
    </ligand>
</feature>
<protein>
    <recommendedName>
        <fullName evidence="3">tRNA U34 carboxymethyltransferase</fullName>
        <ecNumber evidence="3">2.5.1.-</ecNumber>
    </recommendedName>
</protein>
<dbReference type="SUPFAM" id="SSF53335">
    <property type="entry name" value="S-adenosyl-L-methionine-dependent methyltransferases"/>
    <property type="match status" value="1"/>
</dbReference>
<sequence>MHKSLPDSLQDFLKNSRLAAWLELLPLQLAAVAEHAHGKQDEWQQALSDLPKFEQVAWELTQAQVAVRSAQPVNASQQAKLLQSVQTLIPWRKGPYNLFGLEIDTEWRSDWKWQRVAPHLSNLNGRLVLDVGCGSGYHMWRMLGEGAEAVIGLDPTLLFNLQFALFKHYAPQAPLWMLPLKSEDIPDFKQKGFDTVFSMGVLYHRRDPLGHLQELRRALRAGGELVLETLVVEGDQHTALMPEDRYAKMRNVWFIPSIEMLKLWLRRLNFQNIRVVDVNQTSIQEQRCTEWSKGESLADYLDQANSNLTIEGYPAPLRATLIANTPK</sequence>
<dbReference type="NCBIfam" id="TIGR00452">
    <property type="entry name" value="tRNA 5-methoxyuridine(34)/uridine 5-oxyacetic acid(34) synthase CmoB"/>
    <property type="match status" value="1"/>
</dbReference>
<feature type="binding site" evidence="3">
    <location>
        <position position="107"/>
    </location>
    <ligand>
        <name>carboxy-S-adenosyl-L-methionine</name>
        <dbReference type="ChEBI" id="CHEBI:134278"/>
    </ligand>
</feature>
<comment type="subunit">
    <text evidence="3">Homotetramer.</text>
</comment>
<dbReference type="EC" id="2.5.1.-" evidence="3"/>
<keyword evidence="2 3" id="KW-0819">tRNA processing</keyword>
<dbReference type="Pfam" id="PF08003">
    <property type="entry name" value="Methyltransf_9"/>
    <property type="match status" value="1"/>
</dbReference>
<dbReference type="PANTHER" id="PTHR43464">
    <property type="entry name" value="METHYLTRANSFERASE"/>
    <property type="match status" value="1"/>
</dbReference>
<gene>
    <name evidence="3 4" type="primary">cmoB</name>
    <name evidence="4" type="ORF">QJT80_03785</name>
</gene>
<reference evidence="4" key="2">
    <citation type="submission" date="2023-04" db="EMBL/GenBank/DDBJ databases">
        <authorList>
            <person name="Beletskiy A.V."/>
            <person name="Mardanov A.V."/>
            <person name="Ravin N.V."/>
        </authorList>
    </citation>
    <scope>NUCLEOTIDE SEQUENCE</scope>
    <source>
        <strain evidence="4">GKL-01</strain>
    </source>
</reference>